<keyword evidence="3" id="KW-0472">Membrane</keyword>
<keyword evidence="1" id="KW-1015">Disulfide bond</keyword>
<dbReference type="CDD" id="cd00054">
    <property type="entry name" value="EGF_CA"/>
    <property type="match status" value="1"/>
</dbReference>
<dbReference type="EMBL" id="CP111025">
    <property type="protein sequence ID" value="WAR26650.1"/>
    <property type="molecule type" value="Genomic_DNA"/>
</dbReference>
<feature type="signal peptide" evidence="4">
    <location>
        <begin position="1"/>
        <end position="22"/>
    </location>
</feature>
<dbReference type="Gene3D" id="2.10.25.10">
    <property type="entry name" value="Laminin"/>
    <property type="match status" value="1"/>
</dbReference>
<feature type="region of interest" description="Disordered" evidence="2">
    <location>
        <begin position="413"/>
        <end position="460"/>
    </location>
</feature>
<evidence type="ECO:0000256" key="1">
    <source>
        <dbReference type="PROSITE-ProRule" id="PRU00076"/>
    </source>
</evidence>
<comment type="caution">
    <text evidence="1">Lacks conserved residue(s) required for the propagation of feature annotation.</text>
</comment>
<dbReference type="PROSITE" id="PS01186">
    <property type="entry name" value="EGF_2"/>
    <property type="match status" value="1"/>
</dbReference>
<feature type="transmembrane region" description="Helical" evidence="3">
    <location>
        <begin position="320"/>
        <end position="341"/>
    </location>
</feature>
<dbReference type="PROSITE" id="PS50026">
    <property type="entry name" value="EGF_3"/>
    <property type="match status" value="1"/>
</dbReference>
<reference evidence="6" key="1">
    <citation type="submission" date="2022-11" db="EMBL/GenBank/DDBJ databases">
        <title>Centuries of genome instability and evolution in soft-shell clam transmissible cancer (bioRxiv).</title>
        <authorList>
            <person name="Hart S.F.M."/>
            <person name="Yonemitsu M.A."/>
            <person name="Giersch R.M."/>
            <person name="Beal B.F."/>
            <person name="Arriagada G."/>
            <person name="Davis B.W."/>
            <person name="Ostrander E.A."/>
            <person name="Goff S.P."/>
            <person name="Metzger M.J."/>
        </authorList>
    </citation>
    <scope>NUCLEOTIDE SEQUENCE</scope>
    <source>
        <strain evidence="6">MELC-2E11</strain>
        <tissue evidence="6">Siphon/mantle</tissue>
    </source>
</reference>
<evidence type="ECO:0000256" key="4">
    <source>
        <dbReference type="SAM" id="SignalP"/>
    </source>
</evidence>
<keyword evidence="3" id="KW-0812">Transmembrane</keyword>
<protein>
    <recommendedName>
        <fullName evidence="5">EGF-like domain-containing protein</fullName>
    </recommendedName>
</protein>
<dbReference type="Gene3D" id="2.10.70.10">
    <property type="entry name" value="Complement Module, domain 1"/>
    <property type="match status" value="1"/>
</dbReference>
<evidence type="ECO:0000313" key="7">
    <source>
        <dbReference type="Proteomes" id="UP001164746"/>
    </source>
</evidence>
<keyword evidence="1" id="KW-0245">EGF-like domain</keyword>
<proteinExistence type="predicted"/>
<dbReference type="InterPro" id="IPR000742">
    <property type="entry name" value="EGF"/>
</dbReference>
<feature type="domain" description="EGF-like" evidence="5">
    <location>
        <begin position="107"/>
        <end position="140"/>
    </location>
</feature>
<gene>
    <name evidence="6" type="ORF">MAR_012354</name>
</gene>
<name>A0ABY7FWR7_MYAAR</name>
<dbReference type="SUPFAM" id="SSF57196">
    <property type="entry name" value="EGF/Laminin"/>
    <property type="match status" value="1"/>
</dbReference>
<keyword evidence="4" id="KW-0732">Signal</keyword>
<organism evidence="6 7">
    <name type="scientific">Mya arenaria</name>
    <name type="common">Soft-shell clam</name>
    <dbReference type="NCBI Taxonomy" id="6604"/>
    <lineage>
        <taxon>Eukaryota</taxon>
        <taxon>Metazoa</taxon>
        <taxon>Spiralia</taxon>
        <taxon>Lophotrochozoa</taxon>
        <taxon>Mollusca</taxon>
        <taxon>Bivalvia</taxon>
        <taxon>Autobranchia</taxon>
        <taxon>Heteroconchia</taxon>
        <taxon>Euheterodonta</taxon>
        <taxon>Imparidentia</taxon>
        <taxon>Neoheterodontei</taxon>
        <taxon>Myida</taxon>
        <taxon>Myoidea</taxon>
        <taxon>Myidae</taxon>
        <taxon>Mya</taxon>
    </lineage>
</organism>
<dbReference type="InterPro" id="IPR008197">
    <property type="entry name" value="WAP_dom"/>
</dbReference>
<evidence type="ECO:0000256" key="2">
    <source>
        <dbReference type="SAM" id="MobiDB-lite"/>
    </source>
</evidence>
<dbReference type="Pfam" id="PF00095">
    <property type="entry name" value="WAP"/>
    <property type="match status" value="1"/>
</dbReference>
<feature type="disulfide bond" evidence="1">
    <location>
        <begin position="130"/>
        <end position="139"/>
    </location>
</feature>
<evidence type="ECO:0000259" key="5">
    <source>
        <dbReference type="PROSITE" id="PS50026"/>
    </source>
</evidence>
<dbReference type="Proteomes" id="UP001164746">
    <property type="component" value="Chromosome 14"/>
</dbReference>
<keyword evidence="3" id="KW-1133">Transmembrane helix</keyword>
<accession>A0ABY7FWR7</accession>
<evidence type="ECO:0000313" key="6">
    <source>
        <dbReference type="EMBL" id="WAR26650.1"/>
    </source>
</evidence>
<keyword evidence="7" id="KW-1185">Reference proteome</keyword>
<sequence length="460" mass="50188">MSSAAGIAFLLLATLAVSPATGQWWWQGLIWSEQQPESCPSVNNETHVCRSLHSGNFTCVTIACCSYFEDHEDSVEYDGKFDDSDENDDEYNIYYAGSTDNCPQRKWRAECECENGGECRAAHGQTYCDCPLGFSGSKCEIVYQPAECPKPNSFDGVCGEQCTESNDCISGNVCCREGCATVCRRTAANHCTVENGRTLQIGDIHRPDSCTTCECMADGEVACSAMTCTQTDREPIIRCPSDTIKVNVNAGSMWATINDRVSGIHAMDGQGVRLQVTYHPSLIPHCECKERWSKTASVQASAIDKYGQAVSCEFKVAVEVGSILGGLFLLAVISVLVFCCCRRRQHKAREQSHNHHGHHGIDNNIYHVPADVKLPPYSEKAPSVGQPPAYSTFGSMKGMEYMYHGNARFDNPGYSRAPSRAPTGAPSVVSDGRASVHSQRRADTASVRSGCTDHTYATLN</sequence>
<feature type="chain" id="PRO_5045268581" description="EGF-like domain-containing protein" evidence="4">
    <location>
        <begin position="23"/>
        <end position="460"/>
    </location>
</feature>
<dbReference type="PROSITE" id="PS00022">
    <property type="entry name" value="EGF_1"/>
    <property type="match status" value="1"/>
</dbReference>
<evidence type="ECO:0000256" key="3">
    <source>
        <dbReference type="SAM" id="Phobius"/>
    </source>
</evidence>